<evidence type="ECO:0000256" key="11">
    <source>
        <dbReference type="ARBA" id="ARBA00023303"/>
    </source>
</evidence>
<keyword evidence="2" id="KW-0813">Transport</keyword>
<keyword evidence="9" id="KW-0325">Glycoprotein</keyword>
<evidence type="ECO:0000259" key="13">
    <source>
        <dbReference type="SMART" id="SM00918"/>
    </source>
</evidence>
<feature type="transmembrane region" description="Helical" evidence="12">
    <location>
        <begin position="185"/>
        <end position="209"/>
    </location>
</feature>
<dbReference type="Gene3D" id="1.10.287.70">
    <property type="match status" value="1"/>
</dbReference>
<dbReference type="Pfam" id="PF10613">
    <property type="entry name" value="Lig_chan-Glu_bd"/>
    <property type="match status" value="1"/>
</dbReference>
<evidence type="ECO:0000256" key="12">
    <source>
        <dbReference type="SAM" id="Phobius"/>
    </source>
</evidence>
<feature type="transmembrane region" description="Helical" evidence="12">
    <location>
        <begin position="131"/>
        <end position="152"/>
    </location>
</feature>
<name>A0A8T0EQL9_ARGBR</name>
<dbReference type="PANTHER" id="PTHR42643:SF24">
    <property type="entry name" value="IONOTROPIC RECEPTOR 60A"/>
    <property type="match status" value="1"/>
</dbReference>
<evidence type="ECO:0000256" key="10">
    <source>
        <dbReference type="ARBA" id="ARBA00023286"/>
    </source>
</evidence>
<evidence type="ECO:0000256" key="2">
    <source>
        <dbReference type="ARBA" id="ARBA00022448"/>
    </source>
</evidence>
<dbReference type="GO" id="GO:0005886">
    <property type="term" value="C:plasma membrane"/>
    <property type="evidence" value="ECO:0007669"/>
    <property type="project" value="UniProtKB-SubCell"/>
</dbReference>
<gene>
    <name evidence="14" type="ORF">HNY73_014945</name>
</gene>
<reference evidence="14" key="1">
    <citation type="journal article" date="2020" name="bioRxiv">
        <title>Chromosome-level reference genome of the European wasp spider Argiope bruennichi: a resource for studies on range expansion and evolutionary adaptation.</title>
        <authorList>
            <person name="Sheffer M.M."/>
            <person name="Hoppe A."/>
            <person name="Krehenwinkel H."/>
            <person name="Uhl G."/>
            <person name="Kuss A.W."/>
            <person name="Jensen L."/>
            <person name="Jensen C."/>
            <person name="Gillespie R.G."/>
            <person name="Hoff K.J."/>
            <person name="Prost S."/>
        </authorList>
    </citation>
    <scope>NUCLEOTIDE SEQUENCE</scope>
</reference>
<dbReference type="InterPro" id="IPR019594">
    <property type="entry name" value="Glu/Gly-bd"/>
</dbReference>
<evidence type="ECO:0000256" key="4">
    <source>
        <dbReference type="ARBA" id="ARBA00022692"/>
    </source>
</evidence>
<feature type="transmembrane region" description="Helical" evidence="12">
    <location>
        <begin position="381"/>
        <end position="403"/>
    </location>
</feature>
<comment type="caution">
    <text evidence="14">The sequence shown here is derived from an EMBL/GenBank/DDBJ whole genome shotgun (WGS) entry which is preliminary data.</text>
</comment>
<dbReference type="SMART" id="SM00918">
    <property type="entry name" value="Lig_chan-Glu_bd"/>
    <property type="match status" value="1"/>
</dbReference>
<keyword evidence="15" id="KW-1185">Reference proteome</keyword>
<organism evidence="14 15">
    <name type="scientific">Argiope bruennichi</name>
    <name type="common">Wasp spider</name>
    <name type="synonym">Aranea bruennichi</name>
    <dbReference type="NCBI Taxonomy" id="94029"/>
    <lineage>
        <taxon>Eukaryota</taxon>
        <taxon>Metazoa</taxon>
        <taxon>Ecdysozoa</taxon>
        <taxon>Arthropoda</taxon>
        <taxon>Chelicerata</taxon>
        <taxon>Arachnida</taxon>
        <taxon>Araneae</taxon>
        <taxon>Araneomorphae</taxon>
        <taxon>Entelegynae</taxon>
        <taxon>Araneoidea</taxon>
        <taxon>Araneidae</taxon>
        <taxon>Argiope</taxon>
    </lineage>
</organism>
<dbReference type="EMBL" id="JABXBU010002072">
    <property type="protein sequence ID" value="KAF8778203.1"/>
    <property type="molecule type" value="Genomic_DNA"/>
</dbReference>
<keyword evidence="4 12" id="KW-0812">Transmembrane</keyword>
<dbReference type="AlphaFoldDB" id="A0A8T0EQL9"/>
<evidence type="ECO:0000256" key="1">
    <source>
        <dbReference type="ARBA" id="ARBA00004651"/>
    </source>
</evidence>
<dbReference type="Proteomes" id="UP000807504">
    <property type="component" value="Unassembled WGS sequence"/>
</dbReference>
<reference evidence="14" key="2">
    <citation type="submission" date="2020-06" db="EMBL/GenBank/DDBJ databases">
        <authorList>
            <person name="Sheffer M."/>
        </authorList>
    </citation>
    <scope>NUCLEOTIDE SEQUENCE</scope>
</reference>
<dbReference type="Gene3D" id="3.40.190.10">
    <property type="entry name" value="Periplasmic binding protein-like II"/>
    <property type="match status" value="1"/>
</dbReference>
<comment type="subcellular location">
    <subcellularLocation>
        <location evidence="1">Cell membrane</location>
        <topology evidence="1">Multi-pass membrane protein</topology>
    </subcellularLocation>
</comment>
<accession>A0A8T0EQL9</accession>
<dbReference type="GO" id="GO:0015276">
    <property type="term" value="F:ligand-gated monoatomic ion channel activity"/>
    <property type="evidence" value="ECO:0007669"/>
    <property type="project" value="InterPro"/>
</dbReference>
<proteinExistence type="predicted"/>
<protein>
    <submittedName>
        <fullName evidence="14">Glutamate receptor ionotropic like protein</fullName>
    </submittedName>
</protein>
<evidence type="ECO:0000313" key="15">
    <source>
        <dbReference type="Proteomes" id="UP000807504"/>
    </source>
</evidence>
<feature type="domain" description="Ionotropic glutamate receptor L-glutamate and glycine-binding" evidence="13">
    <location>
        <begin position="16"/>
        <end position="78"/>
    </location>
</feature>
<keyword evidence="6" id="KW-0406">Ion transport</keyword>
<evidence type="ECO:0000256" key="9">
    <source>
        <dbReference type="ARBA" id="ARBA00023180"/>
    </source>
</evidence>
<dbReference type="InterPro" id="IPR052192">
    <property type="entry name" value="Insect_Ionotropic_Sensory_Rcpt"/>
</dbReference>
<keyword evidence="8 14" id="KW-0675">Receptor</keyword>
<dbReference type="SUPFAM" id="SSF53850">
    <property type="entry name" value="Periplasmic binding protein-like II"/>
    <property type="match status" value="1"/>
</dbReference>
<dbReference type="PANTHER" id="PTHR42643">
    <property type="entry name" value="IONOTROPIC RECEPTOR 20A-RELATED"/>
    <property type="match status" value="1"/>
</dbReference>
<evidence type="ECO:0000256" key="3">
    <source>
        <dbReference type="ARBA" id="ARBA00022475"/>
    </source>
</evidence>
<evidence type="ECO:0000256" key="8">
    <source>
        <dbReference type="ARBA" id="ARBA00023170"/>
    </source>
</evidence>
<keyword evidence="5 12" id="KW-1133">Transmembrane helix</keyword>
<evidence type="ECO:0000256" key="7">
    <source>
        <dbReference type="ARBA" id="ARBA00023136"/>
    </source>
</evidence>
<keyword evidence="11" id="KW-0407">Ion channel</keyword>
<sequence length="413" mass="46804">MMKDLPEITVGVLNAPYIFEINADENGVVKPGGFEGRFLDSVLAALGFKYKMLEPNDHEWGRLQSSGNWSGLIGMLHNGKADIAISTLSVTEERMEVVDFSSSYALEETTFALKKTGMNPTLAYLLYPFDAFVWMSLVGAIIYLSVILLFLLGKKRSFGNIILQLISNVLKQPLQLGNEMQKFKFLFSIWLCFASVISLWYSAALLSFLTIPILDVPVQNFQELSQAVQMGSHQCFVLKGTSTIPFLLTSKEEYLVKLGEIIEHNKWHYNISQMSKGNHISDKIVHIQNRMAFDLFYGAPAFKANILVSKDHLAVWPIAIAIRKKFCCKAKLNRILSRFRSSGLYMKYLHDESIKILLAMSRDTYITNENRQLNLQDVSGAIMLLFLGYSLSFIALCGEIIYFRLNGLKVKRR</sequence>
<keyword evidence="7 12" id="KW-0472">Membrane</keyword>
<evidence type="ECO:0000313" key="14">
    <source>
        <dbReference type="EMBL" id="KAF8778203.1"/>
    </source>
</evidence>
<evidence type="ECO:0000256" key="5">
    <source>
        <dbReference type="ARBA" id="ARBA00022989"/>
    </source>
</evidence>
<keyword evidence="3" id="KW-1003">Cell membrane</keyword>
<evidence type="ECO:0000256" key="6">
    <source>
        <dbReference type="ARBA" id="ARBA00023065"/>
    </source>
</evidence>
<keyword evidence="10" id="KW-1071">Ligand-gated ion channel</keyword>